<dbReference type="AlphaFoldDB" id="A0A1L7WVD9"/>
<feature type="compositionally biased region" description="Low complexity" evidence="1">
    <location>
        <begin position="428"/>
        <end position="438"/>
    </location>
</feature>
<feature type="region of interest" description="Disordered" evidence="1">
    <location>
        <begin position="417"/>
        <end position="440"/>
    </location>
</feature>
<accession>A0A1L7WVD9</accession>
<dbReference type="PROSITE" id="PS51139">
    <property type="entry name" value="GTF2I"/>
    <property type="match status" value="1"/>
</dbReference>
<evidence type="ECO:0000313" key="3">
    <source>
        <dbReference type="Proteomes" id="UP000184330"/>
    </source>
</evidence>
<name>A0A1L7WVD9_9HELO</name>
<dbReference type="EMBL" id="FJOG01000008">
    <property type="protein sequence ID" value="CZR56673.1"/>
    <property type="molecule type" value="Genomic_DNA"/>
</dbReference>
<evidence type="ECO:0000256" key="1">
    <source>
        <dbReference type="SAM" id="MobiDB-lite"/>
    </source>
</evidence>
<reference evidence="2 3" key="1">
    <citation type="submission" date="2016-03" db="EMBL/GenBank/DDBJ databases">
        <authorList>
            <person name="Ploux O."/>
        </authorList>
    </citation>
    <scope>NUCLEOTIDE SEQUENCE [LARGE SCALE GENOMIC DNA]</scope>
    <source>
        <strain evidence="2 3">UAMH 11012</strain>
    </source>
</reference>
<evidence type="ECO:0000313" key="2">
    <source>
        <dbReference type="EMBL" id="CZR56673.1"/>
    </source>
</evidence>
<proteinExistence type="predicted"/>
<dbReference type="InterPro" id="IPR004212">
    <property type="entry name" value="GTF2I"/>
</dbReference>
<gene>
    <name evidence="2" type="ORF">PAC_06562</name>
</gene>
<organism evidence="2 3">
    <name type="scientific">Phialocephala subalpina</name>
    <dbReference type="NCBI Taxonomy" id="576137"/>
    <lineage>
        <taxon>Eukaryota</taxon>
        <taxon>Fungi</taxon>
        <taxon>Dikarya</taxon>
        <taxon>Ascomycota</taxon>
        <taxon>Pezizomycotina</taxon>
        <taxon>Leotiomycetes</taxon>
        <taxon>Helotiales</taxon>
        <taxon>Mollisiaceae</taxon>
        <taxon>Phialocephala</taxon>
        <taxon>Phialocephala fortinii species complex</taxon>
    </lineage>
</organism>
<dbReference type="OrthoDB" id="3548783at2759"/>
<protein>
    <submittedName>
        <fullName evidence="2">Uncharacterized protein</fullName>
    </submittedName>
</protein>
<sequence length="469" mass="49957">MLKPIEADFKEAAAAISKTSPNDPIANSFAQYKQFALLRCSGTVIKTAAPIPATSVYPTKQKGSVSLADTSAKNPDLVLTKWVDSKGVVRTRNTLDDAASQERFSGNHTRRFEREMHRALDLLVNKDDIREHILLNSATVKALQYHVSGEHSMFLAEVLANKLITSDMLVRIGRGPIFEEWMVKQLIFDAVMKSTVDFAKVAADNAVAATAHFIANNGMVIGRLGGLGHEEWKAEGEDGLEKYFDEIDISTTTSNIFTLFNQSILQFATPANIGSSTVEDLIARAALAYAIILQAATRAVDQLVRDTTAHAAKVSLDVSVIFAAITLGGGVAPSPYVALVVDSVEGVIQTVISNYVNQPVSAVTAVASNLNDQFSNYILKPALAGDSVPGLFPRDASFVAGTGSGAKAQAGGIPVGTGAGAETSKADASPATPASTAAGKRRQLGQLFESKYQDYIGMLDTIHTPMRKI</sequence>
<dbReference type="Proteomes" id="UP000184330">
    <property type="component" value="Unassembled WGS sequence"/>
</dbReference>
<keyword evidence="3" id="KW-1185">Reference proteome</keyword>